<reference evidence="2 3" key="1">
    <citation type="submission" date="2019-05" db="EMBL/GenBank/DDBJ databases">
        <title>Emergence of the Ug99 lineage of the wheat stem rust pathogen through somatic hybridization.</title>
        <authorList>
            <person name="Li F."/>
            <person name="Upadhyaya N.M."/>
            <person name="Sperschneider J."/>
            <person name="Matny O."/>
            <person name="Nguyen-Phuc H."/>
            <person name="Mago R."/>
            <person name="Raley C."/>
            <person name="Miller M.E."/>
            <person name="Silverstein K.A.T."/>
            <person name="Henningsen E."/>
            <person name="Hirsch C.D."/>
            <person name="Visser B."/>
            <person name="Pretorius Z.A."/>
            <person name="Steffenson B.J."/>
            <person name="Schwessinger B."/>
            <person name="Dodds P.N."/>
            <person name="Figueroa M."/>
        </authorList>
    </citation>
    <scope>NUCLEOTIDE SEQUENCE [LARGE SCALE GENOMIC DNA]</scope>
    <source>
        <strain evidence="2 3">Ug99</strain>
    </source>
</reference>
<feature type="compositionally biased region" description="Low complexity" evidence="1">
    <location>
        <begin position="282"/>
        <end position="297"/>
    </location>
</feature>
<accession>A0A5B0MUH6</accession>
<comment type="caution">
    <text evidence="2">The sequence shown here is derived from an EMBL/GenBank/DDBJ whole genome shotgun (WGS) entry which is preliminary data.</text>
</comment>
<dbReference type="Proteomes" id="UP000325313">
    <property type="component" value="Unassembled WGS sequence"/>
</dbReference>
<sequence length="491" mass="53966">MRTASRSIAGLNFNNNKRSLNPQIAIEASTPRREESGRMPDLHNPIPKPEPVLRFPGARRICGVWFGTLARPTDCKKADARRSDGFAFIRLDDTNRPLTIHELVPTPWAGFGGSSLAPVPSYLRLPSLEVLVPEIHLAQPRISASTKPVSAMIKCAIIFKVYCPNKSKTTKKVTWVAIQSPKKLTYDFNSGDVDWPAFKAAITWGGYVFRNTDWPKDDPPAISNDTRFPEWICAMVACKAKGVKGGVIIHMANPRDKEIIAEKANLVDRTARRCEARDQDARAAMASTSASTTTDAAPVPSFSNTLEDEELSGSDQIFQKYAHNTGYDRLLTAYLDPKNADRYILLSSGNVAVWAKAMARGDTVGHLAPAPETQAGMVNLATVKEIIDFCMTRKRAASPASSTGPESYPSNRRGSLEDYLSFAGVPEKEATLQTLAYHGIDEYYLFKPDHLTPDNLAELCLSRGTLAKLRANVTRYERSLAGGSTSRTTMN</sequence>
<gene>
    <name evidence="2" type="ORF">PGTUg99_022518</name>
</gene>
<name>A0A5B0MUH6_PUCGR</name>
<proteinExistence type="predicted"/>
<feature type="region of interest" description="Disordered" evidence="1">
    <location>
        <begin position="279"/>
        <end position="310"/>
    </location>
</feature>
<feature type="compositionally biased region" description="Basic and acidic residues" evidence="1">
    <location>
        <begin position="30"/>
        <end position="41"/>
    </location>
</feature>
<protein>
    <submittedName>
        <fullName evidence="2">Uncharacterized protein</fullName>
    </submittedName>
</protein>
<organism evidence="2 3">
    <name type="scientific">Puccinia graminis f. sp. tritici</name>
    <dbReference type="NCBI Taxonomy" id="56615"/>
    <lineage>
        <taxon>Eukaryota</taxon>
        <taxon>Fungi</taxon>
        <taxon>Dikarya</taxon>
        <taxon>Basidiomycota</taxon>
        <taxon>Pucciniomycotina</taxon>
        <taxon>Pucciniomycetes</taxon>
        <taxon>Pucciniales</taxon>
        <taxon>Pucciniaceae</taxon>
        <taxon>Puccinia</taxon>
    </lineage>
</organism>
<dbReference type="AlphaFoldDB" id="A0A5B0MUH6"/>
<evidence type="ECO:0000313" key="3">
    <source>
        <dbReference type="Proteomes" id="UP000325313"/>
    </source>
</evidence>
<evidence type="ECO:0000256" key="1">
    <source>
        <dbReference type="SAM" id="MobiDB-lite"/>
    </source>
</evidence>
<feature type="region of interest" description="Disordered" evidence="1">
    <location>
        <begin position="21"/>
        <end position="50"/>
    </location>
</feature>
<evidence type="ECO:0000313" key="2">
    <source>
        <dbReference type="EMBL" id="KAA1080023.1"/>
    </source>
</evidence>
<dbReference type="EMBL" id="VDEP01000443">
    <property type="protein sequence ID" value="KAA1080023.1"/>
    <property type="molecule type" value="Genomic_DNA"/>
</dbReference>